<evidence type="ECO:0000313" key="3">
    <source>
        <dbReference type="EMBL" id="KAK4308669.1"/>
    </source>
</evidence>
<keyword evidence="4" id="KW-1185">Reference proteome</keyword>
<feature type="transmembrane region" description="Helical" evidence="2">
    <location>
        <begin position="277"/>
        <end position="297"/>
    </location>
</feature>
<sequence>MVVMAYLHVGYGLKCYQCSDCLNTKCNRFYDGDECPDGTLSCSKTFKSGVEDGDKEMMRGCSTLAVPTGDDSCDSTTELCLCGDDECNSGRTITPTYTLALTLILAAVGRCMCVSACNDYWKGKELVARKHKDTHSVSQSGPTHTVPPFTHFPSLLHDLLRIRLPFLVNMKVAAACVVVLVAYLQAVVAQEDKTLKCYQCTDTVDNQEADKWCYADEKNLKDCPGTANKSCSKSAALKSGKSTPITRGCSPKEATEDCPDDETCYCDDDKCNSGRTITLSSTLTLTLVLATTGFGLLM</sequence>
<feature type="transmembrane region" description="Helical" evidence="2">
    <location>
        <begin position="166"/>
        <end position="186"/>
    </location>
</feature>
<gene>
    <name evidence="3" type="ORF">Pmani_019647</name>
</gene>
<dbReference type="EMBL" id="JAWZYT010001861">
    <property type="protein sequence ID" value="KAK4308669.1"/>
    <property type="molecule type" value="Genomic_DNA"/>
</dbReference>
<organism evidence="3 4">
    <name type="scientific">Petrolisthes manimaculis</name>
    <dbReference type="NCBI Taxonomy" id="1843537"/>
    <lineage>
        <taxon>Eukaryota</taxon>
        <taxon>Metazoa</taxon>
        <taxon>Ecdysozoa</taxon>
        <taxon>Arthropoda</taxon>
        <taxon>Crustacea</taxon>
        <taxon>Multicrustacea</taxon>
        <taxon>Malacostraca</taxon>
        <taxon>Eumalacostraca</taxon>
        <taxon>Eucarida</taxon>
        <taxon>Decapoda</taxon>
        <taxon>Pleocyemata</taxon>
        <taxon>Anomura</taxon>
        <taxon>Galatheoidea</taxon>
        <taxon>Porcellanidae</taxon>
        <taxon>Petrolisthes</taxon>
    </lineage>
</organism>
<evidence type="ECO:0000256" key="1">
    <source>
        <dbReference type="ARBA" id="ARBA00022729"/>
    </source>
</evidence>
<protein>
    <submittedName>
        <fullName evidence="3">Uncharacterized protein</fullName>
    </submittedName>
</protein>
<evidence type="ECO:0000313" key="4">
    <source>
        <dbReference type="Proteomes" id="UP001292094"/>
    </source>
</evidence>
<keyword evidence="2" id="KW-1133">Transmembrane helix</keyword>
<keyword evidence="2" id="KW-0472">Membrane</keyword>
<comment type="caution">
    <text evidence="3">The sequence shown here is derived from an EMBL/GenBank/DDBJ whole genome shotgun (WGS) entry which is preliminary data.</text>
</comment>
<evidence type="ECO:0000256" key="2">
    <source>
        <dbReference type="SAM" id="Phobius"/>
    </source>
</evidence>
<dbReference type="AlphaFoldDB" id="A0AAE1PJZ6"/>
<dbReference type="PANTHER" id="PTHR33562">
    <property type="entry name" value="ATILLA, ISOFORM B-RELATED-RELATED"/>
    <property type="match status" value="1"/>
</dbReference>
<keyword evidence="1" id="KW-0732">Signal</keyword>
<dbReference type="InterPro" id="IPR045860">
    <property type="entry name" value="Snake_toxin-like_sf"/>
</dbReference>
<dbReference type="Proteomes" id="UP001292094">
    <property type="component" value="Unassembled WGS sequence"/>
</dbReference>
<name>A0AAE1PJZ6_9EUCA</name>
<proteinExistence type="predicted"/>
<dbReference type="InterPro" id="IPR050975">
    <property type="entry name" value="Sleep_regulator"/>
</dbReference>
<keyword evidence="2" id="KW-0812">Transmembrane</keyword>
<accession>A0AAE1PJZ6</accession>
<reference evidence="3" key="1">
    <citation type="submission" date="2023-11" db="EMBL/GenBank/DDBJ databases">
        <title>Genome assemblies of two species of porcelain crab, Petrolisthes cinctipes and Petrolisthes manimaculis (Anomura: Porcellanidae).</title>
        <authorList>
            <person name="Angst P."/>
        </authorList>
    </citation>
    <scope>NUCLEOTIDE SEQUENCE</scope>
    <source>
        <strain evidence="3">PB745_02</strain>
        <tissue evidence="3">Gill</tissue>
    </source>
</reference>
<dbReference type="SUPFAM" id="SSF57302">
    <property type="entry name" value="Snake toxin-like"/>
    <property type="match status" value="1"/>
</dbReference>